<feature type="region of interest" description="Disordered" evidence="1">
    <location>
        <begin position="271"/>
        <end position="340"/>
    </location>
</feature>
<feature type="compositionally biased region" description="Acidic residues" evidence="1">
    <location>
        <begin position="272"/>
        <end position="305"/>
    </location>
</feature>
<feature type="compositionally biased region" description="Pro residues" evidence="1">
    <location>
        <begin position="8"/>
        <end position="20"/>
    </location>
</feature>
<feature type="compositionally biased region" description="Basic residues" evidence="1">
    <location>
        <begin position="329"/>
        <end position="340"/>
    </location>
</feature>
<keyword evidence="3" id="KW-1185">Reference proteome</keyword>
<feature type="region of interest" description="Disordered" evidence="1">
    <location>
        <begin position="1"/>
        <end position="90"/>
    </location>
</feature>
<evidence type="ECO:0000313" key="3">
    <source>
        <dbReference type="Proteomes" id="UP001172155"/>
    </source>
</evidence>
<proteinExistence type="predicted"/>
<dbReference type="AlphaFoldDB" id="A0AA40FAI4"/>
<protein>
    <submittedName>
        <fullName evidence="2">Uncharacterized protein</fullName>
    </submittedName>
</protein>
<evidence type="ECO:0000256" key="1">
    <source>
        <dbReference type="SAM" id="MobiDB-lite"/>
    </source>
</evidence>
<feature type="compositionally biased region" description="Low complexity" evidence="1">
    <location>
        <begin position="65"/>
        <end position="90"/>
    </location>
</feature>
<feature type="compositionally biased region" description="Basic residues" evidence="1">
    <location>
        <begin position="171"/>
        <end position="185"/>
    </location>
</feature>
<organism evidence="2 3">
    <name type="scientific">Schizothecium vesticola</name>
    <dbReference type="NCBI Taxonomy" id="314040"/>
    <lineage>
        <taxon>Eukaryota</taxon>
        <taxon>Fungi</taxon>
        <taxon>Dikarya</taxon>
        <taxon>Ascomycota</taxon>
        <taxon>Pezizomycotina</taxon>
        <taxon>Sordariomycetes</taxon>
        <taxon>Sordariomycetidae</taxon>
        <taxon>Sordariales</taxon>
        <taxon>Schizotheciaceae</taxon>
        <taxon>Schizothecium</taxon>
    </lineage>
</organism>
<feature type="compositionally biased region" description="Pro residues" evidence="1">
    <location>
        <begin position="49"/>
        <end position="58"/>
    </location>
</feature>
<dbReference type="EMBL" id="JAUKUD010000001">
    <property type="protein sequence ID" value="KAK0754209.1"/>
    <property type="molecule type" value="Genomic_DNA"/>
</dbReference>
<name>A0AA40FAI4_9PEZI</name>
<feature type="region of interest" description="Disordered" evidence="1">
    <location>
        <begin position="171"/>
        <end position="193"/>
    </location>
</feature>
<sequence>MATSMPSPFHPQVPVTPPPDQHVFFKGPFGQMPPRSDFSRAAYEASGMRPPPQGPTPAPSQTHLNINIPPHGIPPTGTHTPAATPPNTTTAPEAAMLQSILQDPSVDPRYLAMASRIAAYYQQRCQAVSNYQQQRCQAWANAQRQKCQEMMQAAMLIVAWYIRDRISRRRRKQRRAFKQGLKRRGGGNDSRSRITKGEAVRRWVLRVPAGAAAADDAKSRVLDKEEMEFEIDRDVPAADKDKDAHLFSVADNLIKSQLTRIDVPLLGALSFDESDESESESEEEFEEGEEEEQEEDEDWEGDEVDAEGRKEEVEVAGSKSVHAAASTRSSRKRAKSSCDL</sequence>
<accession>A0AA40FAI4</accession>
<evidence type="ECO:0000313" key="2">
    <source>
        <dbReference type="EMBL" id="KAK0754209.1"/>
    </source>
</evidence>
<reference evidence="2" key="1">
    <citation type="submission" date="2023-06" db="EMBL/GenBank/DDBJ databases">
        <title>Genome-scale phylogeny and comparative genomics of the fungal order Sordariales.</title>
        <authorList>
            <consortium name="Lawrence Berkeley National Laboratory"/>
            <person name="Hensen N."/>
            <person name="Bonometti L."/>
            <person name="Westerberg I."/>
            <person name="Brannstrom I.O."/>
            <person name="Guillou S."/>
            <person name="Cros-Aarteil S."/>
            <person name="Calhoun S."/>
            <person name="Haridas S."/>
            <person name="Kuo A."/>
            <person name="Mondo S."/>
            <person name="Pangilinan J."/>
            <person name="Riley R."/>
            <person name="LaButti K."/>
            <person name="Andreopoulos B."/>
            <person name="Lipzen A."/>
            <person name="Chen C."/>
            <person name="Yanf M."/>
            <person name="Daum C."/>
            <person name="Ng V."/>
            <person name="Clum A."/>
            <person name="Steindorff A."/>
            <person name="Ohm R."/>
            <person name="Martin F."/>
            <person name="Silar P."/>
            <person name="Natvig D."/>
            <person name="Lalanne C."/>
            <person name="Gautier V."/>
            <person name="Ament-velasquez S.L."/>
            <person name="Kruys A."/>
            <person name="Hutchinson M.I."/>
            <person name="Powell A.J."/>
            <person name="Barry K."/>
            <person name="Miller A.N."/>
            <person name="Grigoriev I.V."/>
            <person name="Debuchy R."/>
            <person name="Gladieux P."/>
            <person name="Thoren M.H."/>
            <person name="Johannesson H."/>
        </authorList>
    </citation>
    <scope>NUCLEOTIDE SEQUENCE</scope>
    <source>
        <strain evidence="2">SMH3187-1</strain>
    </source>
</reference>
<comment type="caution">
    <text evidence="2">The sequence shown here is derived from an EMBL/GenBank/DDBJ whole genome shotgun (WGS) entry which is preliminary data.</text>
</comment>
<gene>
    <name evidence="2" type="ORF">B0T18DRAFT_386119</name>
</gene>
<dbReference type="Proteomes" id="UP001172155">
    <property type="component" value="Unassembled WGS sequence"/>
</dbReference>